<evidence type="ECO:0000259" key="1">
    <source>
        <dbReference type="Pfam" id="PF07727"/>
    </source>
</evidence>
<dbReference type="InterPro" id="IPR013103">
    <property type="entry name" value="RVT_2"/>
</dbReference>
<protein>
    <recommendedName>
        <fullName evidence="1">Reverse transcriptase Ty1/copia-type domain-containing protein</fullName>
    </recommendedName>
</protein>
<keyword evidence="3" id="KW-1185">Reference proteome</keyword>
<dbReference type="EMBL" id="AVOT02059676">
    <property type="protein sequence ID" value="MBW0553306.1"/>
    <property type="molecule type" value="Genomic_DNA"/>
</dbReference>
<name>A0A9Q3J0N8_9BASI</name>
<evidence type="ECO:0000313" key="2">
    <source>
        <dbReference type="EMBL" id="MBW0553306.1"/>
    </source>
</evidence>
<sequence length="222" mass="26020">MTYCDVISSTEKNEWLGAIKEELKRMDEGKVFDIVDLRYALSIVPHESILSTKWVFVKKPENYKARLVARGFKQIHGINYEETFAPTPTFNALRLLFSTALLKEWPIKIFDVKVAFLHSVIDKPVFLWCPQGMNIPKFKVLALRKALYWMKQVSWCWWLHFKEILSLISFQSNNKDPSTYTFMKEADVSILWIHVYDGEITALLKELMGEITHEIIKKLCEP</sequence>
<gene>
    <name evidence="2" type="ORF">O181_093021</name>
</gene>
<organism evidence="2 3">
    <name type="scientific">Austropuccinia psidii MF-1</name>
    <dbReference type="NCBI Taxonomy" id="1389203"/>
    <lineage>
        <taxon>Eukaryota</taxon>
        <taxon>Fungi</taxon>
        <taxon>Dikarya</taxon>
        <taxon>Basidiomycota</taxon>
        <taxon>Pucciniomycotina</taxon>
        <taxon>Pucciniomycetes</taxon>
        <taxon>Pucciniales</taxon>
        <taxon>Sphaerophragmiaceae</taxon>
        <taxon>Austropuccinia</taxon>
    </lineage>
</organism>
<feature type="domain" description="Reverse transcriptase Ty1/copia-type" evidence="1">
    <location>
        <begin position="49"/>
        <end position="196"/>
    </location>
</feature>
<dbReference type="OrthoDB" id="411615at2759"/>
<dbReference type="Pfam" id="PF07727">
    <property type="entry name" value="RVT_2"/>
    <property type="match status" value="1"/>
</dbReference>
<accession>A0A9Q3J0N8</accession>
<dbReference type="Proteomes" id="UP000765509">
    <property type="component" value="Unassembled WGS sequence"/>
</dbReference>
<reference evidence="2" key="1">
    <citation type="submission" date="2021-03" db="EMBL/GenBank/DDBJ databases">
        <title>Draft genome sequence of rust myrtle Austropuccinia psidii MF-1, a brazilian biotype.</title>
        <authorList>
            <person name="Quecine M.C."/>
            <person name="Pachon D.M.R."/>
            <person name="Bonatelli M.L."/>
            <person name="Correr F.H."/>
            <person name="Franceschini L.M."/>
            <person name="Leite T.F."/>
            <person name="Margarido G.R.A."/>
            <person name="Almeida C.A."/>
            <person name="Ferrarezi J.A."/>
            <person name="Labate C.A."/>
        </authorList>
    </citation>
    <scope>NUCLEOTIDE SEQUENCE</scope>
    <source>
        <strain evidence="2">MF-1</strain>
    </source>
</reference>
<proteinExistence type="predicted"/>
<comment type="caution">
    <text evidence="2">The sequence shown here is derived from an EMBL/GenBank/DDBJ whole genome shotgun (WGS) entry which is preliminary data.</text>
</comment>
<dbReference type="AlphaFoldDB" id="A0A9Q3J0N8"/>
<evidence type="ECO:0000313" key="3">
    <source>
        <dbReference type="Proteomes" id="UP000765509"/>
    </source>
</evidence>